<evidence type="ECO:0000313" key="1">
    <source>
        <dbReference type="EMBL" id="PWA33865.1"/>
    </source>
</evidence>
<reference evidence="1 2" key="1">
    <citation type="journal article" date="2018" name="Mol. Plant">
        <title>The genome of Artemisia annua provides insight into the evolution of Asteraceae family and artemisinin biosynthesis.</title>
        <authorList>
            <person name="Shen Q."/>
            <person name="Zhang L."/>
            <person name="Liao Z."/>
            <person name="Wang S."/>
            <person name="Yan T."/>
            <person name="Shi P."/>
            <person name="Liu M."/>
            <person name="Fu X."/>
            <person name="Pan Q."/>
            <person name="Wang Y."/>
            <person name="Lv Z."/>
            <person name="Lu X."/>
            <person name="Zhang F."/>
            <person name="Jiang W."/>
            <person name="Ma Y."/>
            <person name="Chen M."/>
            <person name="Hao X."/>
            <person name="Li L."/>
            <person name="Tang Y."/>
            <person name="Lv G."/>
            <person name="Zhou Y."/>
            <person name="Sun X."/>
            <person name="Brodelius P.E."/>
            <person name="Rose J.K.C."/>
            <person name="Tang K."/>
        </authorList>
    </citation>
    <scope>NUCLEOTIDE SEQUENCE [LARGE SCALE GENOMIC DNA]</scope>
    <source>
        <strain evidence="2">cv. Huhao1</strain>
        <tissue evidence="1">Leaf</tissue>
    </source>
</reference>
<dbReference type="EMBL" id="PKPP01024973">
    <property type="protein sequence ID" value="PWA33865.1"/>
    <property type="molecule type" value="Genomic_DNA"/>
</dbReference>
<accession>A0A2U1KAS5</accession>
<comment type="caution">
    <text evidence="1">The sequence shown here is derived from an EMBL/GenBank/DDBJ whole genome shotgun (WGS) entry which is preliminary data.</text>
</comment>
<proteinExistence type="predicted"/>
<dbReference type="AlphaFoldDB" id="A0A2U1KAS5"/>
<keyword evidence="2" id="KW-1185">Reference proteome</keyword>
<dbReference type="Proteomes" id="UP000245207">
    <property type="component" value="Unassembled WGS sequence"/>
</dbReference>
<gene>
    <name evidence="1" type="ORF">CTI12_AA624570</name>
</gene>
<name>A0A2U1KAS5_ARTAN</name>
<evidence type="ECO:0000313" key="2">
    <source>
        <dbReference type="Proteomes" id="UP000245207"/>
    </source>
</evidence>
<sequence>MCIYIIMRSVLGDREVQEIGGVTSLKEKIGFRGLDRVAVDVNLLETLLLCRDRFYKMGENLKGRGESNAIKKLPGGRD</sequence>
<organism evidence="1 2">
    <name type="scientific">Artemisia annua</name>
    <name type="common">Sweet wormwood</name>
    <dbReference type="NCBI Taxonomy" id="35608"/>
    <lineage>
        <taxon>Eukaryota</taxon>
        <taxon>Viridiplantae</taxon>
        <taxon>Streptophyta</taxon>
        <taxon>Embryophyta</taxon>
        <taxon>Tracheophyta</taxon>
        <taxon>Spermatophyta</taxon>
        <taxon>Magnoliopsida</taxon>
        <taxon>eudicotyledons</taxon>
        <taxon>Gunneridae</taxon>
        <taxon>Pentapetalae</taxon>
        <taxon>asterids</taxon>
        <taxon>campanulids</taxon>
        <taxon>Asterales</taxon>
        <taxon>Asteraceae</taxon>
        <taxon>Asteroideae</taxon>
        <taxon>Anthemideae</taxon>
        <taxon>Artemisiinae</taxon>
        <taxon>Artemisia</taxon>
    </lineage>
</organism>
<protein>
    <submittedName>
        <fullName evidence="1">Uncharacterized protein</fullName>
    </submittedName>
</protein>